<dbReference type="PANTHER" id="PTHR30590">
    <property type="entry name" value="INNER MEMBRANE PROTEIN"/>
    <property type="match status" value="1"/>
</dbReference>
<keyword evidence="1" id="KW-0812">Transmembrane</keyword>
<keyword evidence="4" id="KW-1185">Reference proteome</keyword>
<feature type="transmembrane region" description="Helical" evidence="1">
    <location>
        <begin position="363"/>
        <end position="385"/>
    </location>
</feature>
<feature type="transmembrane region" description="Helical" evidence="1">
    <location>
        <begin position="333"/>
        <end position="351"/>
    </location>
</feature>
<organism evidence="3 4">
    <name type="scientific">Cellvibrio mixtus</name>
    <dbReference type="NCBI Taxonomy" id="39650"/>
    <lineage>
        <taxon>Bacteria</taxon>
        <taxon>Pseudomonadati</taxon>
        <taxon>Pseudomonadota</taxon>
        <taxon>Gammaproteobacteria</taxon>
        <taxon>Cellvibrionales</taxon>
        <taxon>Cellvibrionaceae</taxon>
        <taxon>Cellvibrio</taxon>
    </lineage>
</organism>
<sequence>MLNVDSTGSVIDRPEPAPAQVRAPALDVLRGVAVLGILLVNIYSFALPEVMRLEPALLPHYSAVEQFCWYLIYCFVDSKFIALLSLAFGASLWLFAADKQSLPESELNHLQWRRSMSLLLFGAAHAYLLWDGDVLVTYALFSVVVWHWRQWSDRQLMLAAIIAFALQVLLYGGMFWLPAEVWQELSYLFDEAALAEEVAHYQQGWWEQTPRRFSDAIGMQLISLFGGWFSCSMMLLGVVLVRRGYFSAQPPAEATPVLILTLLVGAFLMLAALLGNRVQGFSSQYALTLGMQLHMFASGVLSIAYGLLIARWARSTVAVAGRVVLAAVGRMALSIYIMQTLIFTGIFYGYGLGWYGQLALSSLLLLVVFVWGFLCAFAVLWLRYFYVGPLEWLWRCFVYQRVQRFRRAC</sequence>
<dbReference type="AlphaFoldDB" id="A0A266Q1C4"/>
<dbReference type="InterPro" id="IPR007349">
    <property type="entry name" value="DUF418"/>
</dbReference>
<feature type="domain" description="DUF418" evidence="2">
    <location>
        <begin position="240"/>
        <end position="400"/>
    </location>
</feature>
<dbReference type="PANTHER" id="PTHR30590:SF2">
    <property type="entry name" value="INNER MEMBRANE PROTEIN"/>
    <property type="match status" value="1"/>
</dbReference>
<gene>
    <name evidence="3" type="ORF">CBP51_19970</name>
</gene>
<comment type="caution">
    <text evidence="3">The sequence shown here is derived from an EMBL/GenBank/DDBJ whole genome shotgun (WGS) entry which is preliminary data.</text>
</comment>
<dbReference type="RefSeq" id="WP_094986305.1">
    <property type="nucleotide sequence ID" value="NZ_NHNI01000004.1"/>
</dbReference>
<dbReference type="Pfam" id="PF04235">
    <property type="entry name" value="DUF418"/>
    <property type="match status" value="1"/>
</dbReference>
<feature type="transmembrane region" description="Helical" evidence="1">
    <location>
        <begin position="253"/>
        <end position="273"/>
    </location>
</feature>
<evidence type="ECO:0000313" key="3">
    <source>
        <dbReference type="EMBL" id="OZY83675.1"/>
    </source>
</evidence>
<evidence type="ECO:0000313" key="4">
    <source>
        <dbReference type="Proteomes" id="UP000216101"/>
    </source>
</evidence>
<reference evidence="4" key="1">
    <citation type="submission" date="2017-05" db="EMBL/GenBank/DDBJ databases">
        <authorList>
            <person name="Barney B.M."/>
        </authorList>
    </citation>
    <scope>NUCLEOTIDE SEQUENCE [LARGE SCALE GENOMIC DNA]</scope>
    <source>
        <strain evidence="4">PSBB022</strain>
    </source>
</reference>
<evidence type="ECO:0000256" key="1">
    <source>
        <dbReference type="SAM" id="Phobius"/>
    </source>
</evidence>
<keyword evidence="1" id="KW-0472">Membrane</keyword>
<dbReference type="InterPro" id="IPR052529">
    <property type="entry name" value="Bact_Transport_Assoc"/>
</dbReference>
<proteinExistence type="predicted"/>
<dbReference type="EMBL" id="NHNI01000004">
    <property type="protein sequence ID" value="OZY83675.1"/>
    <property type="molecule type" value="Genomic_DNA"/>
</dbReference>
<feature type="transmembrane region" description="Helical" evidence="1">
    <location>
        <begin position="116"/>
        <end position="144"/>
    </location>
</feature>
<feature type="transmembrane region" description="Helical" evidence="1">
    <location>
        <begin position="293"/>
        <end position="313"/>
    </location>
</feature>
<evidence type="ECO:0000259" key="2">
    <source>
        <dbReference type="Pfam" id="PF04235"/>
    </source>
</evidence>
<name>A0A266Q1C4_9GAMM</name>
<feature type="transmembrane region" description="Helical" evidence="1">
    <location>
        <begin position="156"/>
        <end position="177"/>
    </location>
</feature>
<protein>
    <recommendedName>
        <fullName evidence="2">DUF418 domain-containing protein</fullName>
    </recommendedName>
</protein>
<feature type="transmembrane region" description="Helical" evidence="1">
    <location>
        <begin position="67"/>
        <end position="96"/>
    </location>
</feature>
<dbReference type="Proteomes" id="UP000216101">
    <property type="component" value="Unassembled WGS sequence"/>
</dbReference>
<keyword evidence="1" id="KW-1133">Transmembrane helix</keyword>
<feature type="transmembrane region" description="Helical" evidence="1">
    <location>
        <begin position="217"/>
        <end position="241"/>
    </location>
</feature>
<accession>A0A266Q1C4</accession>
<feature type="transmembrane region" description="Helical" evidence="1">
    <location>
        <begin position="28"/>
        <end position="46"/>
    </location>
</feature>